<dbReference type="InterPro" id="IPR029061">
    <property type="entry name" value="THDP-binding"/>
</dbReference>
<dbReference type="FunFam" id="3.40.50.12470:FF:000003">
    <property type="entry name" value="2-oxoglutarate dehydrogenase E1 component"/>
    <property type="match status" value="1"/>
</dbReference>
<dbReference type="PANTHER" id="PTHR23152:SF4">
    <property type="entry name" value="2-OXOADIPATE DEHYDROGENASE COMPLEX COMPONENT E1"/>
    <property type="match status" value="1"/>
</dbReference>
<dbReference type="SMART" id="SM00861">
    <property type="entry name" value="Transket_pyr"/>
    <property type="match status" value="1"/>
</dbReference>
<feature type="domain" description="Transketolase-like pyrimidine-binding" evidence="9">
    <location>
        <begin position="639"/>
        <end position="851"/>
    </location>
</feature>
<evidence type="ECO:0000256" key="4">
    <source>
        <dbReference type="ARBA" id="ARBA00023002"/>
    </source>
</evidence>
<dbReference type="Pfam" id="PF16870">
    <property type="entry name" value="OxoGdeHyase_C"/>
    <property type="match status" value="1"/>
</dbReference>
<gene>
    <name evidence="10" type="ORF">BWQ96_01990</name>
</gene>
<evidence type="ECO:0000256" key="6">
    <source>
        <dbReference type="ARBA" id="ARBA00037426"/>
    </source>
</evidence>
<dbReference type="Gene3D" id="3.40.50.12470">
    <property type="match status" value="1"/>
</dbReference>
<dbReference type="InterPro" id="IPR001017">
    <property type="entry name" value="DH_E1"/>
</dbReference>
<name>A0A2V3J1K1_9FLOR</name>
<sequence length="1007" mass="113660">MLAVRPLSLVRALAVHPAFARALATKSRSATPALSGTKLDPSESFMTGTNAVVLEEMYERYAKDPNSVHSSWTTFFHNLELDVAPGQAVELIRVNRNRLDAVPLGMTPGKDLFQISQDTVQLMSMIRAYRHRGHLVADLDPLKVNLHLKRGDSPDPYNIQREKEPSHYGFSEADMEREFVVAGEIPGPPVRRLRDIIAMLKRTYCGKIGAEYRHMLSKEQKFWIGNILETETEQTFSAAERKQILKDLAEAELFEVFLAKKHNTAKRFGLEGGESLIPGLQALLDRGSQLGLENVVLGMAHRGRLNVLANVAAKPLEQIFHEFLPHEDPFAESYLGSGDVKYHLGASSKRRMPSGNTLQFSLLANPSHLEAVDPVVVGKTRAKQFVTDDYTREKTMAIMVHGDASFAGQGVVAETLELSDLRDYTTGGTIHLVINNQIGFTTDPREARSSPYPTDVAKTVGIPIFHVNGDCPESVVKVCKLAMDYRQRYQKDVVVDLFCYRRHGHNELDQPMFTQPHMYKLIKEHDTPLTIYKNQLIDEGVITEEEYQDLKNSTNAHLAEKFEQGKNWKPSEKDWLSSHWKGMKSEANLSVAQPTGIDINTLRKIGFRHCEVPRGFKIHSVLKKQFEERRKSIEMGEGILWATAEALAIGSLLLEGYAVRLSGQDCERGTFSQRHAVLHNQDDVGIYIPLNHLEMGEQARFQVCNSNLSEMAVLGFETGYSLESPRSLVMWEAQFGDFANGAQVIIDTFIAAGERKWRRQSGLTLLLPHGYEGQGPEHSSARMERFLQMCDDDPDVWPDMDPATSKQIQECNWQVVNPSTPANYFHVLRRQVSREFRKPLVIMTPKSLLRDTLCRSSLSDLAEGTFFQRVIPEQSTQLVEPEKIRRLIFCSGKVYYDILKERNIGNVDDVAIVRMEQISPFPFDLVKREAQKYPNAEIVWRQEESKNMGAWSYVQPRFATALRGIENGVTRGQVTYVGRAPSAAPATGSLLTHQQEQSTLMEETFIF</sequence>
<organism evidence="10 11">
    <name type="scientific">Gracilariopsis chorda</name>
    <dbReference type="NCBI Taxonomy" id="448386"/>
    <lineage>
        <taxon>Eukaryota</taxon>
        <taxon>Rhodophyta</taxon>
        <taxon>Florideophyceae</taxon>
        <taxon>Rhodymeniophycidae</taxon>
        <taxon>Gracilariales</taxon>
        <taxon>Gracilariaceae</taxon>
        <taxon>Gracilariopsis</taxon>
    </lineage>
</organism>
<dbReference type="PANTHER" id="PTHR23152">
    <property type="entry name" value="2-OXOGLUTARATE DEHYDROGENASE"/>
    <property type="match status" value="1"/>
</dbReference>
<dbReference type="GO" id="GO:0045252">
    <property type="term" value="C:oxoglutarate dehydrogenase complex"/>
    <property type="evidence" value="ECO:0007669"/>
    <property type="project" value="TreeGrafter"/>
</dbReference>
<evidence type="ECO:0000256" key="7">
    <source>
        <dbReference type="ARBA" id="ARBA00040267"/>
    </source>
</evidence>
<dbReference type="GO" id="GO:0005739">
    <property type="term" value="C:mitochondrion"/>
    <property type="evidence" value="ECO:0007669"/>
    <property type="project" value="TreeGrafter"/>
</dbReference>
<dbReference type="AlphaFoldDB" id="A0A2V3J1K1"/>
<proteinExistence type="inferred from homology"/>
<evidence type="ECO:0000256" key="1">
    <source>
        <dbReference type="ARBA" id="ARBA00001964"/>
    </source>
</evidence>
<dbReference type="InterPro" id="IPR031717">
    <property type="entry name" value="ODO-1/KGD_C"/>
</dbReference>
<dbReference type="Gene3D" id="3.40.50.11610">
    <property type="entry name" value="Multifunctional 2-oxoglutarate metabolism enzyme, C-terminal domain"/>
    <property type="match status" value="1"/>
</dbReference>
<dbReference type="NCBIfam" id="NF006914">
    <property type="entry name" value="PRK09404.1"/>
    <property type="match status" value="1"/>
</dbReference>
<accession>A0A2V3J1K1</accession>
<dbReference type="InterPro" id="IPR032106">
    <property type="entry name" value="2-oxogl_dehyd_N"/>
</dbReference>
<dbReference type="STRING" id="448386.A0A2V3J1K1"/>
<dbReference type="Gene3D" id="3.40.50.970">
    <property type="match status" value="1"/>
</dbReference>
<dbReference type="Pfam" id="PF00676">
    <property type="entry name" value="E1_dh"/>
    <property type="match status" value="1"/>
</dbReference>
<dbReference type="InterPro" id="IPR005475">
    <property type="entry name" value="Transketolase-like_Pyr-bd"/>
</dbReference>
<evidence type="ECO:0000256" key="5">
    <source>
        <dbReference type="ARBA" id="ARBA00023052"/>
    </source>
</evidence>
<evidence type="ECO:0000256" key="3">
    <source>
        <dbReference type="ARBA" id="ARBA00012280"/>
    </source>
</evidence>
<dbReference type="InterPro" id="IPR011603">
    <property type="entry name" value="2oxoglutarate_DH_E1"/>
</dbReference>
<dbReference type="NCBIfam" id="NF008907">
    <property type="entry name" value="PRK12270.1"/>
    <property type="match status" value="1"/>
</dbReference>
<evidence type="ECO:0000256" key="8">
    <source>
        <dbReference type="ARBA" id="ARBA00042984"/>
    </source>
</evidence>
<dbReference type="NCBIfam" id="TIGR00239">
    <property type="entry name" value="2oxo_dh_E1"/>
    <property type="match status" value="1"/>
</dbReference>
<dbReference type="Gene3D" id="1.10.287.1150">
    <property type="entry name" value="TPP helical domain"/>
    <property type="match status" value="1"/>
</dbReference>
<dbReference type="EC" id="1.2.4.2" evidence="3"/>
<dbReference type="InterPro" id="IPR042179">
    <property type="entry name" value="KGD_C_sf"/>
</dbReference>
<dbReference type="CDD" id="cd02016">
    <property type="entry name" value="TPP_E1_OGDC_like"/>
    <property type="match status" value="1"/>
</dbReference>
<evidence type="ECO:0000313" key="10">
    <source>
        <dbReference type="EMBL" id="PXF48301.1"/>
    </source>
</evidence>
<dbReference type="GO" id="GO:0006099">
    <property type="term" value="P:tricarboxylic acid cycle"/>
    <property type="evidence" value="ECO:0007669"/>
    <property type="project" value="TreeGrafter"/>
</dbReference>
<dbReference type="Pfam" id="PF02779">
    <property type="entry name" value="Transket_pyr"/>
    <property type="match status" value="1"/>
</dbReference>
<comment type="function">
    <text evidence="6">The 2-oxoglutarate dehydrogenase complex catalyzes the overall conversion of 2-oxoglutarate to succinyl-CoA and CO(2). It contains multiple copies of three enzymatic components: 2-oxoglutarate dehydrogenase (E1), dihydrolipoamide succinyltransferase (E2) and lipoamide dehydrogenase (E3).</text>
</comment>
<keyword evidence="5" id="KW-0786">Thiamine pyrophosphate</keyword>
<comment type="similarity">
    <text evidence="2">Belongs to the alpha-ketoglutarate dehydrogenase family.</text>
</comment>
<dbReference type="Pfam" id="PF16078">
    <property type="entry name" value="2-oxogl_dehyd_N"/>
    <property type="match status" value="1"/>
</dbReference>
<dbReference type="Proteomes" id="UP000247409">
    <property type="component" value="Unassembled WGS sequence"/>
</dbReference>
<dbReference type="EMBL" id="NBIV01000015">
    <property type="protein sequence ID" value="PXF48301.1"/>
    <property type="molecule type" value="Genomic_DNA"/>
</dbReference>
<comment type="caution">
    <text evidence="10">The sequence shown here is derived from an EMBL/GenBank/DDBJ whole genome shotgun (WGS) entry which is preliminary data.</text>
</comment>
<keyword evidence="4" id="KW-0560">Oxidoreductase</keyword>
<protein>
    <recommendedName>
        <fullName evidence="7">2-oxoglutarate dehydrogenase, mitochondrial</fullName>
        <ecNumber evidence="3">1.2.4.2</ecNumber>
    </recommendedName>
    <alternativeName>
        <fullName evidence="8">2-oxoglutarate dehydrogenase complex component E1</fullName>
    </alternativeName>
</protein>
<evidence type="ECO:0000259" key="9">
    <source>
        <dbReference type="SMART" id="SM00861"/>
    </source>
</evidence>
<dbReference type="PIRSF" id="PIRSF000157">
    <property type="entry name" value="Oxoglu_dh_E1"/>
    <property type="match status" value="1"/>
</dbReference>
<dbReference type="GO" id="GO:0030976">
    <property type="term" value="F:thiamine pyrophosphate binding"/>
    <property type="evidence" value="ECO:0007669"/>
    <property type="project" value="InterPro"/>
</dbReference>
<dbReference type="SUPFAM" id="SSF52518">
    <property type="entry name" value="Thiamin diphosphate-binding fold (THDP-binding)"/>
    <property type="match status" value="2"/>
</dbReference>
<evidence type="ECO:0000313" key="11">
    <source>
        <dbReference type="Proteomes" id="UP000247409"/>
    </source>
</evidence>
<dbReference type="OrthoDB" id="413077at2759"/>
<reference evidence="10 11" key="1">
    <citation type="journal article" date="2018" name="Mol. Biol. Evol.">
        <title>Analysis of the draft genome of the red seaweed Gracilariopsis chorda provides insights into genome size evolution in Rhodophyta.</title>
        <authorList>
            <person name="Lee J."/>
            <person name="Yang E.C."/>
            <person name="Graf L."/>
            <person name="Yang J.H."/>
            <person name="Qiu H."/>
            <person name="Zel Zion U."/>
            <person name="Chan C.X."/>
            <person name="Stephens T.G."/>
            <person name="Weber A.P.M."/>
            <person name="Boo G.H."/>
            <person name="Boo S.M."/>
            <person name="Kim K.M."/>
            <person name="Shin Y."/>
            <person name="Jung M."/>
            <person name="Lee S.J."/>
            <person name="Yim H.S."/>
            <person name="Lee J.H."/>
            <person name="Bhattacharya D."/>
            <person name="Yoon H.S."/>
        </authorList>
    </citation>
    <scope>NUCLEOTIDE SEQUENCE [LARGE SCALE GENOMIC DNA]</scope>
    <source>
        <strain evidence="10 11">SKKU-2015</strain>
        <tissue evidence="10">Whole body</tissue>
    </source>
</reference>
<keyword evidence="11" id="KW-1185">Reference proteome</keyword>
<comment type="cofactor">
    <cofactor evidence="1">
        <name>thiamine diphosphate</name>
        <dbReference type="ChEBI" id="CHEBI:58937"/>
    </cofactor>
</comment>
<dbReference type="GO" id="GO:0004591">
    <property type="term" value="F:oxoglutarate dehydrogenase (succinyl-transferring) activity"/>
    <property type="evidence" value="ECO:0007669"/>
    <property type="project" value="UniProtKB-EC"/>
</dbReference>
<evidence type="ECO:0000256" key="2">
    <source>
        <dbReference type="ARBA" id="ARBA00006936"/>
    </source>
</evidence>